<dbReference type="SUPFAM" id="SSF47616">
    <property type="entry name" value="GST C-terminal domain-like"/>
    <property type="match status" value="1"/>
</dbReference>
<evidence type="ECO:0000313" key="7">
    <source>
        <dbReference type="Proteomes" id="UP000198611"/>
    </source>
</evidence>
<evidence type="ECO:0000256" key="2">
    <source>
        <dbReference type="ARBA" id="ARBA00022679"/>
    </source>
</evidence>
<dbReference type="Gene3D" id="3.40.30.10">
    <property type="entry name" value="Glutaredoxin"/>
    <property type="match status" value="1"/>
</dbReference>
<dbReference type="STRING" id="1123397.SAMN05660831_01882"/>
<dbReference type="SFLD" id="SFLDG01152">
    <property type="entry name" value="Main.3:_Omega-_and_Tau-like"/>
    <property type="match status" value="1"/>
</dbReference>
<dbReference type="PROSITE" id="PS50405">
    <property type="entry name" value="GST_CTER"/>
    <property type="match status" value="1"/>
</dbReference>
<dbReference type="Proteomes" id="UP000198611">
    <property type="component" value="Unassembled WGS sequence"/>
</dbReference>
<sequence>MELISFRLCPFVQRSVITLQEKGAEFDITYIDLADPPSWFLAISPFGKVPVLRVGDSVVFESAVINEYVDEVTPPSLHPSDPLIRAVNRAWIEFGSDLIFKQYGLYTAADEETFEAKRHEVLTGLRQLEDVLGEGPWFNGADFALVDTAYAPLFQRFELLEQWHAMDFFEGLPKVAAWHRALVERPTTTTSVAEDFADDFRNYIAKTEGYAARLYAGRTA</sequence>
<evidence type="ECO:0000256" key="3">
    <source>
        <dbReference type="ARBA" id="ARBA00047960"/>
    </source>
</evidence>
<dbReference type="PROSITE" id="PS50404">
    <property type="entry name" value="GST_NTER"/>
    <property type="match status" value="1"/>
</dbReference>
<dbReference type="InterPro" id="IPR004045">
    <property type="entry name" value="Glutathione_S-Trfase_N"/>
</dbReference>
<dbReference type="CDD" id="cd00299">
    <property type="entry name" value="GST_C_family"/>
    <property type="match status" value="1"/>
</dbReference>
<feature type="domain" description="GST N-terminal" evidence="4">
    <location>
        <begin position="1"/>
        <end position="77"/>
    </location>
</feature>
<gene>
    <name evidence="6" type="ORF">SAMN05660831_01882</name>
</gene>
<dbReference type="EC" id="2.5.1.18" evidence="1"/>
<feature type="domain" description="GST C-terminal" evidence="5">
    <location>
        <begin position="81"/>
        <end position="200"/>
    </location>
</feature>
<dbReference type="InterPro" id="IPR036282">
    <property type="entry name" value="Glutathione-S-Trfase_C_sf"/>
</dbReference>
<evidence type="ECO:0000256" key="1">
    <source>
        <dbReference type="ARBA" id="ARBA00012452"/>
    </source>
</evidence>
<dbReference type="EMBL" id="FOMJ01000006">
    <property type="protein sequence ID" value="SFD57448.1"/>
    <property type="molecule type" value="Genomic_DNA"/>
</dbReference>
<proteinExistence type="predicted"/>
<dbReference type="Gene3D" id="1.20.1050.10">
    <property type="match status" value="1"/>
</dbReference>
<dbReference type="PANTHER" id="PTHR43968">
    <property type="match status" value="1"/>
</dbReference>
<comment type="catalytic activity">
    <reaction evidence="3">
        <text>RX + glutathione = an S-substituted glutathione + a halide anion + H(+)</text>
        <dbReference type="Rhea" id="RHEA:16437"/>
        <dbReference type="ChEBI" id="CHEBI:15378"/>
        <dbReference type="ChEBI" id="CHEBI:16042"/>
        <dbReference type="ChEBI" id="CHEBI:17792"/>
        <dbReference type="ChEBI" id="CHEBI:57925"/>
        <dbReference type="ChEBI" id="CHEBI:90779"/>
        <dbReference type="EC" id="2.5.1.18"/>
    </reaction>
</comment>
<keyword evidence="2 6" id="KW-0808">Transferase</keyword>
<dbReference type="SFLD" id="SFLDG00358">
    <property type="entry name" value="Main_(cytGST)"/>
    <property type="match status" value="1"/>
</dbReference>
<dbReference type="GO" id="GO:0005737">
    <property type="term" value="C:cytoplasm"/>
    <property type="evidence" value="ECO:0007669"/>
    <property type="project" value="TreeGrafter"/>
</dbReference>
<dbReference type="InterPro" id="IPR050983">
    <property type="entry name" value="GST_Omega/HSP26"/>
</dbReference>
<dbReference type="InterPro" id="IPR010987">
    <property type="entry name" value="Glutathione-S-Trfase_C-like"/>
</dbReference>
<dbReference type="PANTHER" id="PTHR43968:SF6">
    <property type="entry name" value="GLUTATHIONE S-TRANSFERASE OMEGA"/>
    <property type="match status" value="1"/>
</dbReference>
<evidence type="ECO:0000259" key="4">
    <source>
        <dbReference type="PROSITE" id="PS50404"/>
    </source>
</evidence>
<protein>
    <recommendedName>
        <fullName evidence="1">glutathione transferase</fullName>
        <ecNumber evidence="1">2.5.1.18</ecNumber>
    </recommendedName>
</protein>
<dbReference type="Pfam" id="PF13409">
    <property type="entry name" value="GST_N_2"/>
    <property type="match status" value="1"/>
</dbReference>
<dbReference type="InterPro" id="IPR045073">
    <property type="entry name" value="Omega/Tau-like"/>
</dbReference>
<dbReference type="AlphaFoldDB" id="A0A1I1TJU2"/>
<evidence type="ECO:0000259" key="5">
    <source>
        <dbReference type="PROSITE" id="PS50405"/>
    </source>
</evidence>
<accession>A0A1I1TJU2</accession>
<dbReference type="InterPro" id="IPR036249">
    <property type="entry name" value="Thioredoxin-like_sf"/>
</dbReference>
<organism evidence="6 7">
    <name type="scientific">Thiohalospira halophila DSM 15071</name>
    <dbReference type="NCBI Taxonomy" id="1123397"/>
    <lineage>
        <taxon>Bacteria</taxon>
        <taxon>Pseudomonadati</taxon>
        <taxon>Pseudomonadota</taxon>
        <taxon>Gammaproteobacteria</taxon>
        <taxon>Thiohalospirales</taxon>
        <taxon>Thiohalospiraceae</taxon>
        <taxon>Thiohalospira</taxon>
    </lineage>
</organism>
<keyword evidence="7" id="KW-1185">Reference proteome</keyword>
<dbReference type="SUPFAM" id="SSF52833">
    <property type="entry name" value="Thioredoxin-like"/>
    <property type="match status" value="1"/>
</dbReference>
<dbReference type="CDD" id="cd00570">
    <property type="entry name" value="GST_N_family"/>
    <property type="match status" value="1"/>
</dbReference>
<dbReference type="Pfam" id="PF13410">
    <property type="entry name" value="GST_C_2"/>
    <property type="match status" value="1"/>
</dbReference>
<dbReference type="SFLD" id="SFLDS00019">
    <property type="entry name" value="Glutathione_Transferase_(cytos"/>
    <property type="match status" value="1"/>
</dbReference>
<dbReference type="OrthoDB" id="9782992at2"/>
<dbReference type="RefSeq" id="WP_093428515.1">
    <property type="nucleotide sequence ID" value="NZ_FOMJ01000006.1"/>
</dbReference>
<dbReference type="GO" id="GO:0004364">
    <property type="term" value="F:glutathione transferase activity"/>
    <property type="evidence" value="ECO:0007669"/>
    <property type="project" value="UniProtKB-EC"/>
</dbReference>
<dbReference type="InterPro" id="IPR040079">
    <property type="entry name" value="Glutathione_S-Trfase"/>
</dbReference>
<evidence type="ECO:0000313" key="6">
    <source>
        <dbReference type="EMBL" id="SFD57448.1"/>
    </source>
</evidence>
<name>A0A1I1TJU2_9GAMM</name>
<reference evidence="6 7" key="1">
    <citation type="submission" date="2016-10" db="EMBL/GenBank/DDBJ databases">
        <authorList>
            <person name="de Groot N.N."/>
        </authorList>
    </citation>
    <scope>NUCLEOTIDE SEQUENCE [LARGE SCALE GENOMIC DNA]</scope>
    <source>
        <strain evidence="6 7">HL3</strain>
    </source>
</reference>